<protein>
    <submittedName>
        <fullName evidence="2">Uncharacterized protein</fullName>
    </submittedName>
</protein>
<keyword evidence="3" id="KW-1185">Reference proteome</keyword>
<gene>
    <name evidence="2" type="ORF">IRJ16_16495</name>
</gene>
<evidence type="ECO:0000256" key="1">
    <source>
        <dbReference type="SAM" id="Phobius"/>
    </source>
</evidence>
<comment type="caution">
    <text evidence="2">The sequence shown here is derived from an EMBL/GenBank/DDBJ whole genome shotgun (WGS) entry which is preliminary data.</text>
</comment>
<dbReference type="AlphaFoldDB" id="A0A929KXJ7"/>
<organism evidence="2 3">
    <name type="scientific">Mucilaginibacter myungsuensis</name>
    <dbReference type="NCBI Taxonomy" id="649104"/>
    <lineage>
        <taxon>Bacteria</taxon>
        <taxon>Pseudomonadati</taxon>
        <taxon>Bacteroidota</taxon>
        <taxon>Sphingobacteriia</taxon>
        <taxon>Sphingobacteriales</taxon>
        <taxon>Sphingobacteriaceae</taxon>
        <taxon>Mucilaginibacter</taxon>
    </lineage>
</organism>
<evidence type="ECO:0000313" key="2">
    <source>
        <dbReference type="EMBL" id="MBE9663489.1"/>
    </source>
</evidence>
<accession>A0A929KXJ7</accession>
<proteinExistence type="predicted"/>
<dbReference type="RefSeq" id="WP_194112719.1">
    <property type="nucleotide sequence ID" value="NZ_JADFFL010000006.1"/>
</dbReference>
<evidence type="ECO:0000313" key="3">
    <source>
        <dbReference type="Proteomes" id="UP000622475"/>
    </source>
</evidence>
<dbReference type="EMBL" id="JADFFL010000006">
    <property type="protein sequence ID" value="MBE9663489.1"/>
    <property type="molecule type" value="Genomic_DNA"/>
</dbReference>
<keyword evidence="1" id="KW-1133">Transmembrane helix</keyword>
<sequence>MEETDKKEQPPIIDQVKEYVETYLKLTRLKAIQKGSSIVASIAVDIVMILAALSVVLFASITLAFFLAEVFHSEWKGFGCVALGYALAVVLMITFKKNFERPIVNILIKKLFK</sequence>
<feature type="transmembrane region" description="Helical" evidence="1">
    <location>
        <begin position="38"/>
        <end position="63"/>
    </location>
</feature>
<dbReference type="Proteomes" id="UP000622475">
    <property type="component" value="Unassembled WGS sequence"/>
</dbReference>
<name>A0A929KXJ7_9SPHI</name>
<keyword evidence="1" id="KW-0812">Transmembrane</keyword>
<reference evidence="2" key="1">
    <citation type="submission" date="2020-10" db="EMBL/GenBank/DDBJ databases">
        <title>Mucilaginibacter mali sp. nov., isolated from rhizosphere soil of apple orchard.</title>
        <authorList>
            <person name="Lee J.-S."/>
            <person name="Kim H.S."/>
            <person name="Kim J.-S."/>
        </authorList>
    </citation>
    <scope>NUCLEOTIDE SEQUENCE</scope>
    <source>
        <strain evidence="2">KCTC 22746</strain>
    </source>
</reference>
<keyword evidence="1" id="KW-0472">Membrane</keyword>
<feature type="transmembrane region" description="Helical" evidence="1">
    <location>
        <begin position="75"/>
        <end position="95"/>
    </location>
</feature>